<reference evidence="1 2" key="1">
    <citation type="submission" date="2024-10" db="EMBL/GenBank/DDBJ databases">
        <title>The Natural Products Discovery Center: Release of the First 8490 Sequenced Strains for Exploring Actinobacteria Biosynthetic Diversity.</title>
        <authorList>
            <person name="Kalkreuter E."/>
            <person name="Kautsar S.A."/>
            <person name="Yang D."/>
            <person name="Bader C.D."/>
            <person name="Teijaro C.N."/>
            <person name="Fluegel L."/>
            <person name="Davis C.M."/>
            <person name="Simpson J.R."/>
            <person name="Lauterbach L."/>
            <person name="Steele A.D."/>
            <person name="Gui C."/>
            <person name="Meng S."/>
            <person name="Li G."/>
            <person name="Viehrig K."/>
            <person name="Ye F."/>
            <person name="Su P."/>
            <person name="Kiefer A.F."/>
            <person name="Nichols A."/>
            <person name="Cepeda A.J."/>
            <person name="Yan W."/>
            <person name="Fan B."/>
            <person name="Jiang Y."/>
            <person name="Adhikari A."/>
            <person name="Zheng C.-J."/>
            <person name="Schuster L."/>
            <person name="Cowan T.M."/>
            <person name="Smanski M.J."/>
            <person name="Chevrette M.G."/>
            <person name="De Carvalho L.P.S."/>
            <person name="Shen B."/>
        </authorList>
    </citation>
    <scope>NUCLEOTIDE SEQUENCE [LARGE SCALE GENOMIC DNA]</scope>
    <source>
        <strain evidence="1 2">NPDC003040</strain>
    </source>
</reference>
<gene>
    <name evidence="1" type="ORF">ACFYV7_22465</name>
</gene>
<evidence type="ECO:0000313" key="1">
    <source>
        <dbReference type="EMBL" id="MFF3225575.1"/>
    </source>
</evidence>
<dbReference type="Proteomes" id="UP001601948">
    <property type="component" value="Unassembled WGS sequence"/>
</dbReference>
<accession>A0ABW6QYE0</accession>
<sequence length="163" mass="17867">MTDNTMAAITQAVTLGHEGHPDAARESLLTLWNSLGPQGDPLHRCSLAHYLADLYDDAAEALTWDIRALDAADALTNARAQQYEPSLDVQGFYPSLHLNLADNYRRLSSFTAAQREVSAARATLHALPDTPYATMIRTAVEEVEQAIRAQNTQPRPSAPTGRR</sequence>
<organism evidence="1 2">
    <name type="scientific">Nocardia suismassiliense</name>
    <dbReference type="NCBI Taxonomy" id="2077092"/>
    <lineage>
        <taxon>Bacteria</taxon>
        <taxon>Bacillati</taxon>
        <taxon>Actinomycetota</taxon>
        <taxon>Actinomycetes</taxon>
        <taxon>Mycobacteriales</taxon>
        <taxon>Nocardiaceae</taxon>
        <taxon>Nocardia</taxon>
    </lineage>
</organism>
<keyword evidence="2" id="KW-1185">Reference proteome</keyword>
<dbReference type="RefSeq" id="WP_387720101.1">
    <property type="nucleotide sequence ID" value="NZ_JBIAPI010000005.1"/>
</dbReference>
<name>A0ABW6QYE0_9NOCA</name>
<comment type="caution">
    <text evidence="1">The sequence shown here is derived from an EMBL/GenBank/DDBJ whole genome shotgun (WGS) entry which is preliminary data.</text>
</comment>
<evidence type="ECO:0008006" key="3">
    <source>
        <dbReference type="Google" id="ProtNLM"/>
    </source>
</evidence>
<proteinExistence type="predicted"/>
<dbReference type="EMBL" id="JBIAPI010000005">
    <property type="protein sequence ID" value="MFF3225575.1"/>
    <property type="molecule type" value="Genomic_DNA"/>
</dbReference>
<evidence type="ECO:0000313" key="2">
    <source>
        <dbReference type="Proteomes" id="UP001601948"/>
    </source>
</evidence>
<protein>
    <recommendedName>
        <fullName evidence="3">Tetratricopeptide repeat protein</fullName>
    </recommendedName>
</protein>